<evidence type="ECO:0000313" key="1">
    <source>
        <dbReference type="EMBL" id="MFK4270802.1"/>
    </source>
</evidence>
<evidence type="ECO:0000313" key="2">
    <source>
        <dbReference type="Proteomes" id="UP001620295"/>
    </source>
</evidence>
<dbReference type="Pfam" id="PF05973">
    <property type="entry name" value="Gp49"/>
    <property type="match status" value="1"/>
</dbReference>
<dbReference type="InterPro" id="IPR009241">
    <property type="entry name" value="HigB-like"/>
</dbReference>
<comment type="caution">
    <text evidence="1">The sequence shown here is derived from an EMBL/GenBank/DDBJ whole genome shotgun (WGS) entry which is preliminary data.</text>
</comment>
<proteinExistence type="predicted"/>
<keyword evidence="2" id="KW-1185">Reference proteome</keyword>
<organism evidence="1 2">
    <name type="scientific">Streptomyces milbemycinicus</name>
    <dbReference type="NCBI Taxonomy" id="476552"/>
    <lineage>
        <taxon>Bacteria</taxon>
        <taxon>Bacillati</taxon>
        <taxon>Actinomycetota</taxon>
        <taxon>Actinomycetes</taxon>
        <taxon>Kitasatosporales</taxon>
        <taxon>Streptomycetaceae</taxon>
        <taxon>Streptomyces</taxon>
    </lineage>
</organism>
<name>A0ABW8LXZ3_9ACTN</name>
<dbReference type="EMBL" id="JBJDQH010000015">
    <property type="protein sequence ID" value="MFK4270802.1"/>
    <property type="molecule type" value="Genomic_DNA"/>
</dbReference>
<sequence length="127" mass="14544">MDELFVIEIEPEVRDWLEALPAKHFLKIDAYVGLLAEHAAALSEPYARYLGDGVRELRPTLDGADIRITYWLTPVRTAVLLTVFRKTKMREEAEVRRAKLAQKICEAEHGPAHEEFVRVIEEGEVES</sequence>
<accession>A0ABW8LXZ3</accession>
<dbReference type="Proteomes" id="UP001620295">
    <property type="component" value="Unassembled WGS sequence"/>
</dbReference>
<dbReference type="RefSeq" id="WP_385339220.1">
    <property type="nucleotide sequence ID" value="NZ_JBJDQH010000015.1"/>
</dbReference>
<gene>
    <name evidence="1" type="ORF">ACI2L5_38625</name>
</gene>
<reference evidence="1 2" key="1">
    <citation type="submission" date="2024-11" db="EMBL/GenBank/DDBJ databases">
        <title>The Natural Products Discovery Center: Release of the First 8490 Sequenced Strains for Exploring Actinobacteria Biosynthetic Diversity.</title>
        <authorList>
            <person name="Kalkreuter E."/>
            <person name="Kautsar S.A."/>
            <person name="Yang D."/>
            <person name="Bader C.D."/>
            <person name="Teijaro C.N."/>
            <person name="Fluegel L."/>
            <person name="Davis C.M."/>
            <person name="Simpson J.R."/>
            <person name="Lauterbach L."/>
            <person name="Steele A.D."/>
            <person name="Gui C."/>
            <person name="Meng S."/>
            <person name="Li G."/>
            <person name="Viehrig K."/>
            <person name="Ye F."/>
            <person name="Su P."/>
            <person name="Kiefer A.F."/>
            <person name="Nichols A."/>
            <person name="Cepeda A.J."/>
            <person name="Yan W."/>
            <person name="Fan B."/>
            <person name="Jiang Y."/>
            <person name="Adhikari A."/>
            <person name="Zheng C.-J."/>
            <person name="Schuster L."/>
            <person name="Cowan T.M."/>
            <person name="Smanski M.J."/>
            <person name="Chevrette M.G."/>
            <person name="De Carvalho L.P.S."/>
            <person name="Shen B."/>
        </authorList>
    </citation>
    <scope>NUCLEOTIDE SEQUENCE [LARGE SCALE GENOMIC DNA]</scope>
    <source>
        <strain evidence="1 2">NPDC020863</strain>
    </source>
</reference>
<protein>
    <submittedName>
        <fullName evidence="1">Type II toxin-antitoxin system RelE/ParE family toxin</fullName>
    </submittedName>
</protein>